<sequence>VTTLVNCPQNPSNRKKGRSKRASVLLASVEEATWNLLDKGEKIAQEATVLKDELTASLQEVRKESEYSSPDQ</sequence>
<organism evidence="5 6">
    <name type="scientific">Saguinus oedipus</name>
    <name type="common">Cotton-top tamarin</name>
    <name type="synonym">Oedipomidas oedipus</name>
    <dbReference type="NCBI Taxonomy" id="9490"/>
    <lineage>
        <taxon>Eukaryota</taxon>
        <taxon>Metazoa</taxon>
        <taxon>Chordata</taxon>
        <taxon>Craniata</taxon>
        <taxon>Vertebrata</taxon>
        <taxon>Euteleostomi</taxon>
        <taxon>Mammalia</taxon>
        <taxon>Eutheria</taxon>
        <taxon>Euarchontoglires</taxon>
        <taxon>Primates</taxon>
        <taxon>Haplorrhini</taxon>
        <taxon>Platyrrhini</taxon>
        <taxon>Cebidae</taxon>
        <taxon>Callitrichinae</taxon>
        <taxon>Saguinus</taxon>
    </lineage>
</organism>
<proteinExistence type="inferred from homology"/>
<dbReference type="PANTHER" id="PTHR18914:SF21">
    <property type="entry name" value="CATENIN ALPHA-3"/>
    <property type="match status" value="1"/>
</dbReference>
<evidence type="ECO:0000256" key="3">
    <source>
        <dbReference type="ARBA" id="ARBA00022490"/>
    </source>
</evidence>
<dbReference type="Proteomes" id="UP001266305">
    <property type="component" value="Unassembled WGS sequence"/>
</dbReference>
<evidence type="ECO:0000256" key="2">
    <source>
        <dbReference type="ARBA" id="ARBA00008376"/>
    </source>
</evidence>
<reference evidence="5 6" key="1">
    <citation type="submission" date="2023-05" db="EMBL/GenBank/DDBJ databases">
        <title>B98-5 Cell Line De Novo Hybrid Assembly: An Optical Mapping Approach.</title>
        <authorList>
            <person name="Kananen K."/>
            <person name="Auerbach J.A."/>
            <person name="Kautto E."/>
            <person name="Blachly J.S."/>
        </authorList>
    </citation>
    <scope>NUCLEOTIDE SEQUENCE [LARGE SCALE GENOMIC DNA]</scope>
    <source>
        <strain evidence="5">B95-8</strain>
        <tissue evidence="5">Cell line</tissue>
    </source>
</reference>
<comment type="similarity">
    <text evidence="2">Belongs to the vinculin/alpha-catenin family.</text>
</comment>
<dbReference type="Gene3D" id="1.20.120.230">
    <property type="entry name" value="Alpha-catenin/vinculin-like"/>
    <property type="match status" value="1"/>
</dbReference>
<dbReference type="InterPro" id="IPR006077">
    <property type="entry name" value="Vinculin/catenin"/>
</dbReference>
<dbReference type="Pfam" id="PF01044">
    <property type="entry name" value="Vinculin"/>
    <property type="match status" value="1"/>
</dbReference>
<feature type="region of interest" description="Disordered" evidence="4">
    <location>
        <begin position="1"/>
        <end position="20"/>
    </location>
</feature>
<evidence type="ECO:0000256" key="4">
    <source>
        <dbReference type="SAM" id="MobiDB-lite"/>
    </source>
</evidence>
<comment type="subcellular location">
    <subcellularLocation>
        <location evidence="1">Cytoplasm</location>
    </subcellularLocation>
</comment>
<dbReference type="InterPro" id="IPR036723">
    <property type="entry name" value="Alpha-catenin/vinculin-like_sf"/>
</dbReference>
<protein>
    <submittedName>
        <fullName evidence="5">Catenin alpha-3</fullName>
    </submittedName>
</protein>
<feature type="non-terminal residue" evidence="5">
    <location>
        <position position="1"/>
    </location>
</feature>
<dbReference type="SUPFAM" id="SSF47220">
    <property type="entry name" value="alpha-catenin/vinculin-like"/>
    <property type="match status" value="1"/>
</dbReference>
<accession>A0ABQ9UNA5</accession>
<keyword evidence="3" id="KW-0963">Cytoplasm</keyword>
<evidence type="ECO:0000256" key="1">
    <source>
        <dbReference type="ARBA" id="ARBA00004496"/>
    </source>
</evidence>
<comment type="caution">
    <text evidence="5">The sequence shown here is derived from an EMBL/GenBank/DDBJ whole genome shotgun (WGS) entry which is preliminary data.</text>
</comment>
<feature type="compositionally biased region" description="Polar residues" evidence="4">
    <location>
        <begin position="1"/>
        <end position="12"/>
    </location>
</feature>
<evidence type="ECO:0000313" key="5">
    <source>
        <dbReference type="EMBL" id="KAK2098566.1"/>
    </source>
</evidence>
<keyword evidence="6" id="KW-1185">Reference proteome</keyword>
<gene>
    <name evidence="5" type="primary">CTNNA3</name>
    <name evidence="5" type="ORF">P7K49_024017</name>
</gene>
<name>A0ABQ9UNA5_SAGOE</name>
<evidence type="ECO:0000313" key="6">
    <source>
        <dbReference type="Proteomes" id="UP001266305"/>
    </source>
</evidence>
<dbReference type="EMBL" id="JASSZA010000011">
    <property type="protein sequence ID" value="KAK2098566.1"/>
    <property type="molecule type" value="Genomic_DNA"/>
</dbReference>
<dbReference type="PANTHER" id="PTHR18914">
    <property type="entry name" value="ALPHA CATENIN"/>
    <property type="match status" value="1"/>
</dbReference>
<feature type="non-terminal residue" evidence="5">
    <location>
        <position position="72"/>
    </location>
</feature>